<dbReference type="STRING" id="1336337.A0A3N4K309"/>
<evidence type="ECO:0000313" key="2">
    <source>
        <dbReference type="EMBL" id="RPB04713.1"/>
    </source>
</evidence>
<dbReference type="EMBL" id="ML120357">
    <property type="protein sequence ID" value="RPB04713.1"/>
    <property type="molecule type" value="Genomic_DNA"/>
</dbReference>
<sequence length="137" mass="15817">MIVGDLKIWFGIFIHMGITSIPALQDYWKHDSLHPAHPITAYMPLNKFQQIKCYLHTAAIDIPKTTEGRRRLWYGKVDLILDQLYSSSQALHLPSPNVSIDEAMIRCIGHSQDTYKMPNKPIKLGFKFHCLVNHVYI</sequence>
<protein>
    <recommendedName>
        <fullName evidence="1">PiggyBac transposable element-derived protein domain-containing protein</fullName>
    </recommendedName>
</protein>
<evidence type="ECO:0000259" key="1">
    <source>
        <dbReference type="Pfam" id="PF13843"/>
    </source>
</evidence>
<keyword evidence="3" id="KW-1185">Reference proteome</keyword>
<reference evidence="2 3" key="1">
    <citation type="journal article" date="2018" name="Nat. Ecol. Evol.">
        <title>Pezizomycetes genomes reveal the molecular basis of ectomycorrhizal truffle lifestyle.</title>
        <authorList>
            <person name="Murat C."/>
            <person name="Payen T."/>
            <person name="Noel B."/>
            <person name="Kuo A."/>
            <person name="Morin E."/>
            <person name="Chen J."/>
            <person name="Kohler A."/>
            <person name="Krizsan K."/>
            <person name="Balestrini R."/>
            <person name="Da Silva C."/>
            <person name="Montanini B."/>
            <person name="Hainaut M."/>
            <person name="Levati E."/>
            <person name="Barry K.W."/>
            <person name="Belfiori B."/>
            <person name="Cichocki N."/>
            <person name="Clum A."/>
            <person name="Dockter R.B."/>
            <person name="Fauchery L."/>
            <person name="Guy J."/>
            <person name="Iotti M."/>
            <person name="Le Tacon F."/>
            <person name="Lindquist E.A."/>
            <person name="Lipzen A."/>
            <person name="Malagnac F."/>
            <person name="Mello A."/>
            <person name="Molinier V."/>
            <person name="Miyauchi S."/>
            <person name="Poulain J."/>
            <person name="Riccioni C."/>
            <person name="Rubini A."/>
            <person name="Sitrit Y."/>
            <person name="Splivallo R."/>
            <person name="Traeger S."/>
            <person name="Wang M."/>
            <person name="Zifcakova L."/>
            <person name="Wipf D."/>
            <person name="Zambonelli A."/>
            <person name="Paolocci F."/>
            <person name="Nowrousian M."/>
            <person name="Ottonello S."/>
            <person name="Baldrian P."/>
            <person name="Spatafora J.W."/>
            <person name="Henrissat B."/>
            <person name="Nagy L.G."/>
            <person name="Aury J.M."/>
            <person name="Wincker P."/>
            <person name="Grigoriev I.V."/>
            <person name="Bonfante P."/>
            <person name="Martin F.M."/>
        </authorList>
    </citation>
    <scope>NUCLEOTIDE SEQUENCE [LARGE SCALE GENOMIC DNA]</scope>
    <source>
        <strain evidence="2 3">120613-1</strain>
    </source>
</reference>
<dbReference type="InterPro" id="IPR029526">
    <property type="entry name" value="PGBD"/>
</dbReference>
<dbReference type="PANTHER" id="PTHR46599:SF3">
    <property type="entry name" value="PIGGYBAC TRANSPOSABLE ELEMENT-DERIVED PROTEIN 4"/>
    <property type="match status" value="1"/>
</dbReference>
<accession>A0A3N4K309</accession>
<name>A0A3N4K309_9PEZI</name>
<dbReference type="AlphaFoldDB" id="A0A3N4K309"/>
<evidence type="ECO:0000313" key="3">
    <source>
        <dbReference type="Proteomes" id="UP000276215"/>
    </source>
</evidence>
<dbReference type="Pfam" id="PF13843">
    <property type="entry name" value="DDE_Tnp_1_7"/>
    <property type="match status" value="1"/>
</dbReference>
<organism evidence="2 3">
    <name type="scientific">Choiromyces venosus 120613-1</name>
    <dbReference type="NCBI Taxonomy" id="1336337"/>
    <lineage>
        <taxon>Eukaryota</taxon>
        <taxon>Fungi</taxon>
        <taxon>Dikarya</taxon>
        <taxon>Ascomycota</taxon>
        <taxon>Pezizomycotina</taxon>
        <taxon>Pezizomycetes</taxon>
        <taxon>Pezizales</taxon>
        <taxon>Tuberaceae</taxon>
        <taxon>Choiromyces</taxon>
    </lineage>
</organism>
<dbReference type="PANTHER" id="PTHR46599">
    <property type="entry name" value="PIGGYBAC TRANSPOSABLE ELEMENT-DERIVED PROTEIN 4"/>
    <property type="match status" value="1"/>
</dbReference>
<dbReference type="OrthoDB" id="5428673at2759"/>
<gene>
    <name evidence="2" type="ORF">L873DRAFT_1786167</name>
</gene>
<feature type="domain" description="PiggyBac transposable element-derived protein" evidence="1">
    <location>
        <begin position="5"/>
        <end position="133"/>
    </location>
</feature>
<dbReference type="Proteomes" id="UP000276215">
    <property type="component" value="Unassembled WGS sequence"/>
</dbReference>
<proteinExistence type="predicted"/>